<evidence type="ECO:0000313" key="2">
    <source>
        <dbReference type="Proteomes" id="UP000059074"/>
    </source>
</evidence>
<organism evidence="1 2">
    <name type="scientific">Hyphomicrobium sulfonivorans</name>
    <dbReference type="NCBI Taxonomy" id="121290"/>
    <lineage>
        <taxon>Bacteria</taxon>
        <taxon>Pseudomonadati</taxon>
        <taxon>Pseudomonadota</taxon>
        <taxon>Alphaproteobacteria</taxon>
        <taxon>Hyphomicrobiales</taxon>
        <taxon>Hyphomicrobiaceae</taxon>
        <taxon>Hyphomicrobium</taxon>
    </lineage>
</organism>
<dbReference type="AlphaFoldDB" id="A0A120CWB4"/>
<comment type="caution">
    <text evidence="1">The sequence shown here is derived from an EMBL/GenBank/DDBJ whole genome shotgun (WGS) entry which is preliminary data.</text>
</comment>
<protein>
    <submittedName>
        <fullName evidence="1">Uncharacterized protein</fullName>
    </submittedName>
</protein>
<evidence type="ECO:0000313" key="1">
    <source>
        <dbReference type="EMBL" id="KWT69180.1"/>
    </source>
</evidence>
<proteinExistence type="predicted"/>
<reference evidence="1 2" key="1">
    <citation type="submission" date="2015-10" db="EMBL/GenBank/DDBJ databases">
        <title>Transcriptomic analysis of a linuron degrading triple-species bacterial consortium.</title>
        <authorList>
            <person name="Albers P."/>
        </authorList>
    </citation>
    <scope>NUCLEOTIDE SEQUENCE [LARGE SCALE GENOMIC DNA]</scope>
    <source>
        <strain evidence="1 2">WDL6</strain>
    </source>
</reference>
<dbReference type="STRING" id="121290.APY04_1611"/>
<name>A0A120CWB4_HYPSL</name>
<dbReference type="Proteomes" id="UP000059074">
    <property type="component" value="Unassembled WGS sequence"/>
</dbReference>
<accession>A0A120CWB4</accession>
<dbReference type="EMBL" id="LMTR01000047">
    <property type="protein sequence ID" value="KWT69180.1"/>
    <property type="molecule type" value="Genomic_DNA"/>
</dbReference>
<sequence>MGGAFSAFGHPVEDKLHSGDVDCHPPNFDTAFAALQIFASKI</sequence>
<keyword evidence="2" id="KW-1185">Reference proteome</keyword>
<gene>
    <name evidence="1" type="ORF">APY04_1611</name>
</gene>